<protein>
    <submittedName>
        <fullName evidence="2">Transmembrane protein 141</fullName>
    </submittedName>
</protein>
<reference evidence="3" key="1">
    <citation type="submission" date="2011-11" db="EMBL/GenBank/DDBJ databases">
        <title>The Draft Genome of Spermophilus tridecemlineatus.</title>
        <authorList>
            <consortium name="The Broad Institute Genome Assembly &amp; Analysis Group"/>
            <consortium name="Computational R&amp;D Group"/>
            <consortium name="and Sequencing Platform"/>
            <person name="Di Palma F."/>
            <person name="Alfoldi J."/>
            <person name="Johnson J."/>
            <person name="Berlin A."/>
            <person name="Gnerre S."/>
            <person name="Jaffe D."/>
            <person name="MacCallum I."/>
            <person name="Young S."/>
            <person name="Walker B.J."/>
            <person name="Lindblad-Toh K."/>
        </authorList>
    </citation>
    <scope>NUCLEOTIDE SEQUENCE [LARGE SCALE GENOMIC DNA]</scope>
</reference>
<dbReference type="EMBL" id="AGTP01090705">
    <property type="status" value="NOT_ANNOTATED_CDS"/>
    <property type="molecule type" value="Genomic_DNA"/>
</dbReference>
<dbReference type="InParanoid" id="I3N0M5"/>
<dbReference type="Ensembl" id="ENSSTOT00000024281.2">
    <property type="protein sequence ID" value="ENSSTOP00000017921.2"/>
    <property type="gene ID" value="ENSSTOG00000022489.2"/>
</dbReference>
<gene>
    <name evidence="2" type="primary">Tmem141</name>
</gene>
<evidence type="ECO:0000256" key="1">
    <source>
        <dbReference type="SAM" id="Coils"/>
    </source>
</evidence>
<feature type="coiled-coil region" evidence="1">
    <location>
        <begin position="119"/>
        <end position="173"/>
    </location>
</feature>
<dbReference type="GeneTree" id="ENSGT00940000153116"/>
<organism evidence="2 3">
    <name type="scientific">Ictidomys tridecemlineatus</name>
    <name type="common">Thirteen-lined ground squirrel</name>
    <name type="synonym">Spermophilus tridecemlineatus</name>
    <dbReference type="NCBI Taxonomy" id="43179"/>
    <lineage>
        <taxon>Eukaryota</taxon>
        <taxon>Metazoa</taxon>
        <taxon>Chordata</taxon>
        <taxon>Craniata</taxon>
        <taxon>Vertebrata</taxon>
        <taxon>Euteleostomi</taxon>
        <taxon>Mammalia</taxon>
        <taxon>Eutheria</taxon>
        <taxon>Euarchontoglires</taxon>
        <taxon>Glires</taxon>
        <taxon>Rodentia</taxon>
        <taxon>Sciuromorpha</taxon>
        <taxon>Sciuridae</taxon>
        <taxon>Xerinae</taxon>
        <taxon>Marmotini</taxon>
        <taxon>Ictidomys</taxon>
    </lineage>
</organism>
<dbReference type="AlphaFoldDB" id="I3N0M5"/>
<accession>I3N0M5</accession>
<dbReference type="STRING" id="43179.ENSSTOP00000017921"/>
<dbReference type="PANTHER" id="PTHR47115:SF1">
    <property type="entry name" value="COILED-COIL DOMAIN-CONTAINING PROTEIN 183"/>
    <property type="match status" value="1"/>
</dbReference>
<proteinExistence type="predicted"/>
<dbReference type="InterPro" id="IPR043247">
    <property type="entry name" value="CCDC183"/>
</dbReference>
<sequence length="502" mass="58109">MAGEAVFSHTLLLTPRPHPGHPVPSFTTEQCRALQIQGVKDKIAQNKATQALLRSNIRRGAQDWALAKKNDQWTISKACGKDVHMRMAQGRSTVEVARANLRKYVFDRVNAHNVLIHLVRRREERLESMQLELASLRNKSEASKEEKWMLQVIRQLENNIEKTTIKITTCQNIHLLYLGLLDYLKKVLVGYPTELDKLQNLVVNYYSELSDMSVLSQEAMMITDEVKRNMRKKEASFIEERRARENRLNQQKKLIDKIHSKETSEKYRRGQTDLDFPSSVMISDTLKVKKKETSAAELEYQTEVTAWVEKVKSAVRCSHLWDIAGCFLAQKNTEENLELQMEDCEQRRVQLEALMKKLELEEALLKFHQMPSSVSFKSIESKIKNMLQEEEARLQEAYNHMTRSQQLLLILQTGIDNLYIRLIGIALPAAQVSTKVRDTLESSTLKEKHNTRITFEDAEEDMIESFQFGDVDHSYVPSRAEIKKQAQGLIEERLKAAKKRRK</sequence>
<keyword evidence="1" id="KW-0175">Coiled coil</keyword>
<dbReference type="FunCoup" id="I3N0M5">
    <property type="interactions" value="7"/>
</dbReference>
<dbReference type="eggNOG" id="ENOG502QTFP">
    <property type="taxonomic scope" value="Eukaryota"/>
</dbReference>
<dbReference type="PANTHER" id="PTHR47115">
    <property type="entry name" value="COILED-COIL DOMAIN-CONTAINING PROTEIN 183"/>
    <property type="match status" value="1"/>
</dbReference>
<dbReference type="EMBL" id="AGTP01090704">
    <property type="status" value="NOT_ANNOTATED_CDS"/>
    <property type="molecule type" value="Genomic_DNA"/>
</dbReference>
<name>I3N0M5_ICTTR</name>
<keyword evidence="3" id="KW-1185">Reference proteome</keyword>
<reference evidence="2" key="2">
    <citation type="submission" date="2025-08" db="UniProtKB">
        <authorList>
            <consortium name="Ensembl"/>
        </authorList>
    </citation>
    <scope>IDENTIFICATION</scope>
</reference>
<dbReference type="Proteomes" id="UP000005215">
    <property type="component" value="Unassembled WGS sequence"/>
</dbReference>
<evidence type="ECO:0000313" key="3">
    <source>
        <dbReference type="Proteomes" id="UP000005215"/>
    </source>
</evidence>
<dbReference type="HOGENOM" id="CLU_575639_0_0_1"/>
<feature type="coiled-coil region" evidence="1">
    <location>
        <begin position="334"/>
        <end position="407"/>
    </location>
</feature>
<evidence type="ECO:0000313" key="2">
    <source>
        <dbReference type="Ensembl" id="ENSSTOP00000017921.2"/>
    </source>
</evidence>
<reference evidence="2" key="3">
    <citation type="submission" date="2025-09" db="UniProtKB">
        <authorList>
            <consortium name="Ensembl"/>
        </authorList>
    </citation>
    <scope>IDENTIFICATION</scope>
</reference>